<protein>
    <submittedName>
        <fullName evidence="3">Uncharacterized protein</fullName>
    </submittedName>
</protein>
<feature type="region of interest" description="Disordered" evidence="1">
    <location>
        <begin position="151"/>
        <end position="171"/>
    </location>
</feature>
<keyword evidence="2" id="KW-0472">Membrane</keyword>
<evidence type="ECO:0000256" key="1">
    <source>
        <dbReference type="SAM" id="MobiDB-lite"/>
    </source>
</evidence>
<dbReference type="RefSeq" id="XP_008027983.1">
    <property type="nucleotide sequence ID" value="XM_008029792.1"/>
</dbReference>
<reference evidence="3 4" key="1">
    <citation type="journal article" date="2012" name="PLoS Pathog.">
        <title>Diverse lifestyles and strategies of plant pathogenesis encoded in the genomes of eighteen Dothideomycetes fungi.</title>
        <authorList>
            <person name="Ohm R.A."/>
            <person name="Feau N."/>
            <person name="Henrissat B."/>
            <person name="Schoch C.L."/>
            <person name="Horwitz B.A."/>
            <person name="Barry K.W."/>
            <person name="Condon B.J."/>
            <person name="Copeland A.C."/>
            <person name="Dhillon B."/>
            <person name="Glaser F."/>
            <person name="Hesse C.N."/>
            <person name="Kosti I."/>
            <person name="LaButti K."/>
            <person name="Lindquist E.A."/>
            <person name="Lucas S."/>
            <person name="Salamov A.A."/>
            <person name="Bradshaw R.E."/>
            <person name="Ciuffetti L."/>
            <person name="Hamelin R.C."/>
            <person name="Kema G.H.J."/>
            <person name="Lawrence C."/>
            <person name="Scott J.A."/>
            <person name="Spatafora J.W."/>
            <person name="Turgeon B.G."/>
            <person name="de Wit P.J.G.M."/>
            <person name="Zhong S."/>
            <person name="Goodwin S.B."/>
            <person name="Grigoriev I.V."/>
        </authorList>
    </citation>
    <scope>NUCLEOTIDE SEQUENCE [LARGE SCALE GENOMIC DNA]</scope>
    <source>
        <strain evidence="4">28A</strain>
    </source>
</reference>
<name>R0K2B0_EXST2</name>
<sequence length="197" mass="22621">MELTGYELFALFLCSAICGLLFSSEHVSDREITLLIAVLVAVVTLLLTKFSTSRALTKFLTEDVADVHDKQLTDLAEAHGRRITALKREHDREQLRLTNRIKDADLKFDCLWGEHEYMSTLYQEKMRNNHEHEDRIQYLEKKLQEFGQSTHTARAPFSAPPTQISFLSPPRRHRFKDGFGSSVLKTPLSSVIEVDDE</sequence>
<keyword evidence="4" id="KW-1185">Reference proteome</keyword>
<feature type="transmembrane region" description="Helical" evidence="2">
    <location>
        <begin position="33"/>
        <end position="50"/>
    </location>
</feature>
<keyword evidence="2" id="KW-0812">Transmembrane</keyword>
<dbReference type="HOGENOM" id="CLU_119125_0_0_1"/>
<accession>R0K2B0</accession>
<dbReference type="AlphaFoldDB" id="R0K2B0"/>
<evidence type="ECO:0000313" key="3">
    <source>
        <dbReference type="EMBL" id="EOA83754.1"/>
    </source>
</evidence>
<keyword evidence="2" id="KW-1133">Transmembrane helix</keyword>
<reference evidence="3 4" key="2">
    <citation type="journal article" date="2013" name="PLoS Genet.">
        <title>Comparative genome structure, secondary metabolite, and effector coding capacity across Cochliobolus pathogens.</title>
        <authorList>
            <person name="Condon B.J."/>
            <person name="Leng Y."/>
            <person name="Wu D."/>
            <person name="Bushley K.E."/>
            <person name="Ohm R.A."/>
            <person name="Otillar R."/>
            <person name="Martin J."/>
            <person name="Schackwitz W."/>
            <person name="Grimwood J."/>
            <person name="MohdZainudin N."/>
            <person name="Xue C."/>
            <person name="Wang R."/>
            <person name="Manning V.A."/>
            <person name="Dhillon B."/>
            <person name="Tu Z.J."/>
            <person name="Steffenson B.J."/>
            <person name="Salamov A."/>
            <person name="Sun H."/>
            <person name="Lowry S."/>
            <person name="LaButti K."/>
            <person name="Han J."/>
            <person name="Copeland A."/>
            <person name="Lindquist E."/>
            <person name="Barry K."/>
            <person name="Schmutz J."/>
            <person name="Baker S.E."/>
            <person name="Ciuffetti L.M."/>
            <person name="Grigoriev I.V."/>
            <person name="Zhong S."/>
            <person name="Turgeon B.G."/>
        </authorList>
    </citation>
    <scope>NUCLEOTIDE SEQUENCE [LARGE SCALE GENOMIC DNA]</scope>
    <source>
        <strain evidence="4">28A</strain>
    </source>
</reference>
<evidence type="ECO:0000313" key="4">
    <source>
        <dbReference type="Proteomes" id="UP000016935"/>
    </source>
</evidence>
<gene>
    <name evidence="3" type="ORF">SETTUDRAFT_21107</name>
</gene>
<dbReference type="Proteomes" id="UP000016935">
    <property type="component" value="Unassembled WGS sequence"/>
</dbReference>
<dbReference type="OrthoDB" id="3776590at2759"/>
<organism evidence="3 4">
    <name type="scientific">Exserohilum turcicum (strain 28A)</name>
    <name type="common">Northern leaf blight fungus</name>
    <name type="synonym">Setosphaeria turcica</name>
    <dbReference type="NCBI Taxonomy" id="671987"/>
    <lineage>
        <taxon>Eukaryota</taxon>
        <taxon>Fungi</taxon>
        <taxon>Dikarya</taxon>
        <taxon>Ascomycota</taxon>
        <taxon>Pezizomycotina</taxon>
        <taxon>Dothideomycetes</taxon>
        <taxon>Pleosporomycetidae</taxon>
        <taxon>Pleosporales</taxon>
        <taxon>Pleosporineae</taxon>
        <taxon>Pleosporaceae</taxon>
        <taxon>Exserohilum</taxon>
    </lineage>
</organism>
<dbReference type="EMBL" id="KB908814">
    <property type="protein sequence ID" value="EOA83754.1"/>
    <property type="molecule type" value="Genomic_DNA"/>
</dbReference>
<evidence type="ECO:0000256" key="2">
    <source>
        <dbReference type="SAM" id="Phobius"/>
    </source>
</evidence>
<proteinExistence type="predicted"/>
<dbReference type="GeneID" id="19402401"/>